<reference evidence="2" key="1">
    <citation type="journal article" date="2017" name="Nat. Microbiol.">
        <title>Global analysis of biosynthetic gene clusters reveals vast potential of secondary metabolite production in Penicillium species.</title>
        <authorList>
            <person name="Nielsen J.C."/>
            <person name="Grijseels S."/>
            <person name="Prigent S."/>
            <person name="Ji B."/>
            <person name="Dainat J."/>
            <person name="Nielsen K.F."/>
            <person name="Frisvad J.C."/>
            <person name="Workman M."/>
            <person name="Nielsen J."/>
        </authorList>
    </citation>
    <scope>NUCLEOTIDE SEQUENCE [LARGE SCALE GENOMIC DNA]</scope>
    <source>
        <strain evidence="2">IBT 13039</strain>
    </source>
</reference>
<dbReference type="EMBL" id="MOOB01000631">
    <property type="protein sequence ID" value="OQE45572.1"/>
    <property type="molecule type" value="Genomic_DNA"/>
</dbReference>
<proteinExistence type="predicted"/>
<organism evidence="1 2">
    <name type="scientific">Penicillium nalgiovense</name>
    <dbReference type="NCBI Taxonomy" id="60175"/>
    <lineage>
        <taxon>Eukaryota</taxon>
        <taxon>Fungi</taxon>
        <taxon>Dikarya</taxon>
        <taxon>Ascomycota</taxon>
        <taxon>Pezizomycotina</taxon>
        <taxon>Eurotiomycetes</taxon>
        <taxon>Eurotiomycetidae</taxon>
        <taxon>Eurotiales</taxon>
        <taxon>Aspergillaceae</taxon>
        <taxon>Penicillium</taxon>
    </lineage>
</organism>
<sequence length="57" mass="6218">MESIISLPGFSARYFHFCAQHQILQVNSGNSKTMPSASFSVGFNRSLSQPDGLAQRA</sequence>
<name>A0A1V6V4I1_PENNA</name>
<gene>
    <name evidence="1" type="ORF">PENNAL_c0631G07764</name>
</gene>
<evidence type="ECO:0000313" key="1">
    <source>
        <dbReference type="EMBL" id="OQE45572.1"/>
    </source>
</evidence>
<comment type="caution">
    <text evidence="1">The sequence shown here is derived from an EMBL/GenBank/DDBJ whole genome shotgun (WGS) entry which is preliminary data.</text>
</comment>
<evidence type="ECO:0000313" key="2">
    <source>
        <dbReference type="Proteomes" id="UP000191691"/>
    </source>
</evidence>
<accession>A0A1V6V4I1</accession>
<dbReference type="Proteomes" id="UP000191691">
    <property type="component" value="Unassembled WGS sequence"/>
</dbReference>
<dbReference type="AlphaFoldDB" id="A0A1V6V4I1"/>
<keyword evidence="2" id="KW-1185">Reference proteome</keyword>
<protein>
    <submittedName>
        <fullName evidence="1">Uncharacterized protein</fullName>
    </submittedName>
</protein>